<evidence type="ECO:0000256" key="1">
    <source>
        <dbReference type="SAM" id="MobiDB-lite"/>
    </source>
</evidence>
<dbReference type="EMBL" id="LLXJ01000145">
    <property type="protein sequence ID" value="PKC14251.1"/>
    <property type="molecule type" value="Genomic_DNA"/>
</dbReference>
<feature type="compositionally biased region" description="Basic and acidic residues" evidence="1">
    <location>
        <begin position="11"/>
        <end position="20"/>
    </location>
</feature>
<evidence type="ECO:0000313" key="2">
    <source>
        <dbReference type="EMBL" id="PKC14251.1"/>
    </source>
</evidence>
<dbReference type="VEuPathDB" id="FungiDB:RhiirFUN_003502"/>
<dbReference type="VEuPathDB" id="FungiDB:FUN_021657"/>
<dbReference type="PANTHER" id="PTHR15907">
    <property type="entry name" value="DUF614 FAMILY PROTEIN-RELATED"/>
    <property type="match status" value="1"/>
</dbReference>
<dbReference type="Proteomes" id="UP000232722">
    <property type="component" value="Unassembled WGS sequence"/>
</dbReference>
<dbReference type="Pfam" id="PF04749">
    <property type="entry name" value="PLAC8"/>
    <property type="match status" value="1"/>
</dbReference>
<dbReference type="NCBIfam" id="TIGR01571">
    <property type="entry name" value="A_thal_Cys_rich"/>
    <property type="match status" value="1"/>
</dbReference>
<accession>A0A2I1DX79</accession>
<reference evidence="2 3" key="1">
    <citation type="submission" date="2016-04" db="EMBL/GenBank/DDBJ databases">
        <title>Genome analyses suggest a sexual origin of heterokaryosis in a supposedly ancient asexual fungus.</title>
        <authorList>
            <person name="Ropars J."/>
            <person name="Sedzielewska K."/>
            <person name="Noel J."/>
            <person name="Charron P."/>
            <person name="Farinelli L."/>
            <person name="Marton T."/>
            <person name="Kruger M."/>
            <person name="Pelin A."/>
            <person name="Brachmann A."/>
            <person name="Corradi N."/>
        </authorList>
    </citation>
    <scope>NUCLEOTIDE SEQUENCE [LARGE SCALE GENOMIC DNA]</scope>
    <source>
        <strain evidence="2 3">A5</strain>
    </source>
</reference>
<name>A0A2I1DX79_9GLOM</name>
<comment type="caution">
    <text evidence="2">The sequence shown here is derived from an EMBL/GenBank/DDBJ whole genome shotgun (WGS) entry which is preliminary data.</text>
</comment>
<reference evidence="2 3" key="2">
    <citation type="submission" date="2017-09" db="EMBL/GenBank/DDBJ databases">
        <title>Extensive intraspecific genome diversity in a model arbuscular mycorrhizal fungus.</title>
        <authorList>
            <person name="Chen E.C."/>
            <person name="Morin E."/>
            <person name="Beaudet D."/>
            <person name="Noel J."/>
            <person name="Ndikumana S."/>
            <person name="Charron P."/>
            <person name="St-Onge C."/>
            <person name="Giorgi J."/>
            <person name="Grigoriev I.V."/>
            <person name="Roux C."/>
            <person name="Martin F.M."/>
            <person name="Corradi N."/>
        </authorList>
    </citation>
    <scope>NUCLEOTIDE SEQUENCE [LARGE SCALE GENOMIC DNA]</scope>
    <source>
        <strain evidence="2 3">A5</strain>
    </source>
</reference>
<gene>
    <name evidence="2" type="ORF">RhiirA5_350583</name>
</gene>
<dbReference type="VEuPathDB" id="FungiDB:RhiirA1_414347"/>
<feature type="compositionally biased region" description="Polar residues" evidence="1">
    <location>
        <begin position="1"/>
        <end position="10"/>
    </location>
</feature>
<protein>
    <submittedName>
        <fullName evidence="2">PLAC8-domain-containing protein</fullName>
    </submittedName>
</protein>
<proteinExistence type="predicted"/>
<feature type="region of interest" description="Disordered" evidence="1">
    <location>
        <begin position="1"/>
        <end position="20"/>
    </location>
</feature>
<evidence type="ECO:0000313" key="3">
    <source>
        <dbReference type="Proteomes" id="UP000232722"/>
    </source>
</evidence>
<sequence length="132" mass="14585">MQMSSQNVSKEQSESKTSKNTPREWKFGLFDCFSDLGLCLKTTCCPCITYGENKGKLNGNPTPNSCSQDAFVYCCVQYCFGLSCILGAMHRNEVRAKYNIEGNGICDICTHFCFGCCALIQESREISATPPS</sequence>
<dbReference type="OrthoDB" id="1045822at2759"/>
<dbReference type="AlphaFoldDB" id="A0A2I1DX79"/>
<dbReference type="InterPro" id="IPR006461">
    <property type="entry name" value="PLAC_motif_containing"/>
</dbReference>
<organism evidence="2 3">
    <name type="scientific">Rhizophagus irregularis</name>
    <dbReference type="NCBI Taxonomy" id="588596"/>
    <lineage>
        <taxon>Eukaryota</taxon>
        <taxon>Fungi</taxon>
        <taxon>Fungi incertae sedis</taxon>
        <taxon>Mucoromycota</taxon>
        <taxon>Glomeromycotina</taxon>
        <taxon>Glomeromycetes</taxon>
        <taxon>Glomerales</taxon>
        <taxon>Glomeraceae</taxon>
        <taxon>Rhizophagus</taxon>
    </lineage>
</organism>